<keyword evidence="3" id="KW-1185">Reference proteome</keyword>
<feature type="region of interest" description="Disordered" evidence="1">
    <location>
        <begin position="1"/>
        <end position="25"/>
    </location>
</feature>
<dbReference type="AlphaFoldDB" id="A0A5C6CRD2"/>
<gene>
    <name evidence="2" type="ORF">Pla52o_08890</name>
</gene>
<reference evidence="2 3" key="1">
    <citation type="submission" date="2019-02" db="EMBL/GenBank/DDBJ databases">
        <title>Deep-cultivation of Planctomycetes and their phenomic and genomic characterization uncovers novel biology.</title>
        <authorList>
            <person name="Wiegand S."/>
            <person name="Jogler M."/>
            <person name="Boedeker C."/>
            <person name="Pinto D."/>
            <person name="Vollmers J."/>
            <person name="Rivas-Marin E."/>
            <person name="Kohn T."/>
            <person name="Peeters S.H."/>
            <person name="Heuer A."/>
            <person name="Rast P."/>
            <person name="Oberbeckmann S."/>
            <person name="Bunk B."/>
            <person name="Jeske O."/>
            <person name="Meyerdierks A."/>
            <person name="Storesund J.E."/>
            <person name="Kallscheuer N."/>
            <person name="Luecker S."/>
            <person name="Lage O.M."/>
            <person name="Pohl T."/>
            <person name="Merkel B.J."/>
            <person name="Hornburger P."/>
            <person name="Mueller R.-W."/>
            <person name="Bruemmer F."/>
            <person name="Labrenz M."/>
            <person name="Spormann A.M."/>
            <person name="Op Den Camp H."/>
            <person name="Overmann J."/>
            <person name="Amann R."/>
            <person name="Jetten M.S.M."/>
            <person name="Mascher T."/>
            <person name="Medema M.H."/>
            <person name="Devos D.P."/>
            <person name="Kaster A.-K."/>
            <person name="Ovreas L."/>
            <person name="Rohde M."/>
            <person name="Galperin M.Y."/>
            <person name="Jogler C."/>
        </authorList>
    </citation>
    <scope>NUCLEOTIDE SEQUENCE [LARGE SCALE GENOMIC DNA]</scope>
    <source>
        <strain evidence="2 3">Pla52o</strain>
    </source>
</reference>
<organism evidence="2 3">
    <name type="scientific">Novipirellula galeiformis</name>
    <dbReference type="NCBI Taxonomy" id="2528004"/>
    <lineage>
        <taxon>Bacteria</taxon>
        <taxon>Pseudomonadati</taxon>
        <taxon>Planctomycetota</taxon>
        <taxon>Planctomycetia</taxon>
        <taxon>Pirellulales</taxon>
        <taxon>Pirellulaceae</taxon>
        <taxon>Novipirellula</taxon>
    </lineage>
</organism>
<name>A0A5C6CRD2_9BACT</name>
<evidence type="ECO:0000256" key="1">
    <source>
        <dbReference type="SAM" id="MobiDB-lite"/>
    </source>
</evidence>
<evidence type="ECO:0000313" key="2">
    <source>
        <dbReference type="EMBL" id="TWU27032.1"/>
    </source>
</evidence>
<sequence>MQVMTDARTKETSVQPQTQTAPLPPPATLEWIVAAICLDASKNSRQYVLRSNTGHDGE</sequence>
<protein>
    <submittedName>
        <fullName evidence="2">Uncharacterized protein</fullName>
    </submittedName>
</protein>
<evidence type="ECO:0000313" key="3">
    <source>
        <dbReference type="Proteomes" id="UP000316304"/>
    </source>
</evidence>
<proteinExistence type="predicted"/>
<comment type="caution">
    <text evidence="2">The sequence shown here is derived from an EMBL/GenBank/DDBJ whole genome shotgun (WGS) entry which is preliminary data.</text>
</comment>
<accession>A0A5C6CRD2</accession>
<dbReference type="EMBL" id="SJPT01000001">
    <property type="protein sequence ID" value="TWU27032.1"/>
    <property type="molecule type" value="Genomic_DNA"/>
</dbReference>
<dbReference type="Proteomes" id="UP000316304">
    <property type="component" value="Unassembled WGS sequence"/>
</dbReference>